<evidence type="ECO:0000313" key="1">
    <source>
        <dbReference type="EMBL" id="RKN04179.1"/>
    </source>
</evidence>
<sequence>MDTTRNTVLEAWMAEHGYSSNSLADAVNSAMERLTGRPGGLDGSSVRAWKAGRVTWPKSVTRKALEDVSGLPAVALGFVPRTRRATTASAVPQQEDSDMKRRSLVGGIAAAAAAAAAPGTASRRIGMSDVNRLNQRFAEIIASDHRHGGQLGIEQRAAALADEALNLQNAGSATQRVRSSIYASAAAFRSSAMWAAIDGRRYDIAKGHMREAQALAEMSGDQAIKFRIWSHAGTMYRHMGRPADAIAANDVARNLHLTRRDPLFASLGLARQGAIHGTAQDRTGARRAFGQAQEAMLRADPADHRPVWLLAFYDQAELDSLALCAHLALGDYPVAEYHAHRCLSALRPHMVRSRAIATTRLAHAQLAQGDADAATATAINVPSDAATRHARVSRMLQEFGAALRAKAPGSTTAQTWTEHAATWRMAA</sequence>
<accession>A0A3A9VTT6</accession>
<dbReference type="EMBL" id="RBDX01000039">
    <property type="protein sequence ID" value="RKN04179.1"/>
    <property type="molecule type" value="Genomic_DNA"/>
</dbReference>
<protein>
    <submittedName>
        <fullName evidence="1">XRE family transcriptional regulator</fullName>
    </submittedName>
</protein>
<name>A0A3A9VTT6_9ACTN</name>
<dbReference type="OrthoDB" id="4332031at2"/>
<dbReference type="InterPro" id="IPR011990">
    <property type="entry name" value="TPR-like_helical_dom_sf"/>
</dbReference>
<proteinExistence type="predicted"/>
<evidence type="ECO:0000313" key="2">
    <source>
        <dbReference type="EMBL" id="RKN14491.1"/>
    </source>
</evidence>
<dbReference type="AlphaFoldDB" id="A0A3A9VTT6"/>
<dbReference type="EMBL" id="RBDY01000038">
    <property type="protein sequence ID" value="RKN14491.1"/>
    <property type="molecule type" value="Genomic_DNA"/>
</dbReference>
<dbReference type="Proteomes" id="UP000268652">
    <property type="component" value="Unassembled WGS sequence"/>
</dbReference>
<dbReference type="RefSeq" id="WP_120700215.1">
    <property type="nucleotide sequence ID" value="NZ_RBDX01000039.1"/>
</dbReference>
<dbReference type="SUPFAM" id="SSF48452">
    <property type="entry name" value="TPR-like"/>
    <property type="match status" value="1"/>
</dbReference>
<comment type="caution">
    <text evidence="1">The sequence shown here is derived from an EMBL/GenBank/DDBJ whole genome shotgun (WGS) entry which is preliminary data.</text>
</comment>
<organism evidence="1 4">
    <name type="scientific">Streptomyces radicis</name>
    <dbReference type="NCBI Taxonomy" id="1750517"/>
    <lineage>
        <taxon>Bacteria</taxon>
        <taxon>Bacillati</taxon>
        <taxon>Actinomycetota</taxon>
        <taxon>Actinomycetes</taxon>
        <taxon>Kitasatosporales</taxon>
        <taxon>Streptomycetaceae</taxon>
        <taxon>Streptomyces</taxon>
    </lineage>
</organism>
<gene>
    <name evidence="2" type="ORF">D7318_28990</name>
    <name evidence="1" type="ORF">D7319_29430</name>
</gene>
<evidence type="ECO:0000313" key="3">
    <source>
        <dbReference type="Proteomes" id="UP000268652"/>
    </source>
</evidence>
<keyword evidence="3" id="KW-1185">Reference proteome</keyword>
<evidence type="ECO:0000313" key="4">
    <source>
        <dbReference type="Proteomes" id="UP000275024"/>
    </source>
</evidence>
<reference evidence="3 4" key="1">
    <citation type="submission" date="2018-09" db="EMBL/GenBank/DDBJ databases">
        <title>Streptomyces sp. nov. DS1-2, an endophytic actinomycete isolated from roots of Dendrobium scabrilingue.</title>
        <authorList>
            <person name="Kuncharoen N."/>
            <person name="Kudo T."/>
            <person name="Ohkuma M."/>
            <person name="Yuki M."/>
            <person name="Tanasupawat S."/>
        </authorList>
    </citation>
    <scope>NUCLEOTIDE SEQUENCE [LARGE SCALE GENOMIC DNA]</scope>
    <source>
        <strain evidence="1 4">AZ1-7</strain>
        <strain evidence="2 3">DS1-2</strain>
    </source>
</reference>
<dbReference type="Proteomes" id="UP000275024">
    <property type="component" value="Unassembled WGS sequence"/>
</dbReference>